<dbReference type="AlphaFoldDB" id="A0A1Q3B9B3"/>
<comment type="caution">
    <text evidence="2">The sequence shown here is derived from an EMBL/GenBank/DDBJ whole genome shotgun (WGS) entry which is preliminary data.</text>
</comment>
<gene>
    <name evidence="2" type="ORF">CFOL_v3_08164</name>
</gene>
<accession>A0A1Q3B9B3</accession>
<dbReference type="OrthoDB" id="1460952at2759"/>
<organism evidence="2 3">
    <name type="scientific">Cephalotus follicularis</name>
    <name type="common">Albany pitcher plant</name>
    <dbReference type="NCBI Taxonomy" id="3775"/>
    <lineage>
        <taxon>Eukaryota</taxon>
        <taxon>Viridiplantae</taxon>
        <taxon>Streptophyta</taxon>
        <taxon>Embryophyta</taxon>
        <taxon>Tracheophyta</taxon>
        <taxon>Spermatophyta</taxon>
        <taxon>Magnoliopsida</taxon>
        <taxon>eudicotyledons</taxon>
        <taxon>Gunneridae</taxon>
        <taxon>Pentapetalae</taxon>
        <taxon>rosids</taxon>
        <taxon>fabids</taxon>
        <taxon>Oxalidales</taxon>
        <taxon>Cephalotaceae</taxon>
        <taxon>Cephalotus</taxon>
    </lineage>
</organism>
<protein>
    <submittedName>
        <fullName evidence="2">Uncharacterized protein</fullName>
    </submittedName>
</protein>
<keyword evidence="1" id="KW-0732">Signal</keyword>
<evidence type="ECO:0000313" key="2">
    <source>
        <dbReference type="EMBL" id="GAV64646.1"/>
    </source>
</evidence>
<dbReference type="InParanoid" id="A0A1Q3B9B3"/>
<feature type="chain" id="PRO_5012275660" evidence="1">
    <location>
        <begin position="19"/>
        <end position="121"/>
    </location>
</feature>
<evidence type="ECO:0000256" key="1">
    <source>
        <dbReference type="SAM" id="SignalP"/>
    </source>
</evidence>
<reference evidence="3" key="1">
    <citation type="submission" date="2016-04" db="EMBL/GenBank/DDBJ databases">
        <title>Cephalotus genome sequencing.</title>
        <authorList>
            <person name="Fukushima K."/>
            <person name="Hasebe M."/>
            <person name="Fang X."/>
        </authorList>
    </citation>
    <scope>NUCLEOTIDE SEQUENCE [LARGE SCALE GENOMIC DNA]</scope>
    <source>
        <strain evidence="3">cv. St1</strain>
    </source>
</reference>
<dbReference type="EMBL" id="BDDD01000361">
    <property type="protein sequence ID" value="GAV64646.1"/>
    <property type="molecule type" value="Genomic_DNA"/>
</dbReference>
<sequence>MGLSLFLIIAWRIWLNRNEILFRGSDFLLPQTLPFGVKYSEEYIAARGMGNTAVGHKQAKWCKPDADMIKINCDGAIFQLEDCSGWASIFRTHEGLVILTGAGRMEPLLEPDVMEATAIFK</sequence>
<evidence type="ECO:0000313" key="3">
    <source>
        <dbReference type="Proteomes" id="UP000187406"/>
    </source>
</evidence>
<dbReference type="Proteomes" id="UP000187406">
    <property type="component" value="Unassembled WGS sequence"/>
</dbReference>
<name>A0A1Q3B9B3_CEPFO</name>
<proteinExistence type="predicted"/>
<keyword evidence="3" id="KW-1185">Reference proteome</keyword>
<feature type="signal peptide" evidence="1">
    <location>
        <begin position="1"/>
        <end position="18"/>
    </location>
</feature>